<feature type="region of interest" description="Disordered" evidence="5">
    <location>
        <begin position="274"/>
        <end position="343"/>
    </location>
</feature>
<keyword evidence="9" id="KW-1185">Reference proteome</keyword>
<accession>A0AA38H602</accession>
<organism evidence="8 9">
    <name type="scientific">Dioszegia hungarica</name>
    <dbReference type="NCBI Taxonomy" id="4972"/>
    <lineage>
        <taxon>Eukaryota</taxon>
        <taxon>Fungi</taxon>
        <taxon>Dikarya</taxon>
        <taxon>Basidiomycota</taxon>
        <taxon>Agaricomycotina</taxon>
        <taxon>Tremellomycetes</taxon>
        <taxon>Tremellales</taxon>
        <taxon>Bulleribasidiaceae</taxon>
        <taxon>Dioszegia</taxon>
    </lineage>
</organism>
<keyword evidence="3 4" id="KW-0012">Acyltransferase</keyword>
<dbReference type="InterPro" id="IPR004552">
    <property type="entry name" value="AGP_acyltrans"/>
</dbReference>
<name>A0AA38H602_9TREE</name>
<dbReference type="GO" id="GO:0006654">
    <property type="term" value="P:phosphatidic acid biosynthetic process"/>
    <property type="evidence" value="ECO:0007669"/>
    <property type="project" value="TreeGrafter"/>
</dbReference>
<dbReference type="SMART" id="SM00563">
    <property type="entry name" value="PlsC"/>
    <property type="match status" value="1"/>
</dbReference>
<keyword evidence="6" id="KW-0472">Membrane</keyword>
<evidence type="ECO:0000313" key="8">
    <source>
        <dbReference type="EMBL" id="KAI9633124.1"/>
    </source>
</evidence>
<feature type="compositionally biased region" description="Acidic residues" evidence="5">
    <location>
        <begin position="325"/>
        <end position="334"/>
    </location>
</feature>
<comment type="catalytic activity">
    <reaction evidence="4">
        <text>a 1-acyl-sn-glycero-3-phosphate + an acyl-CoA = a 1,2-diacyl-sn-glycero-3-phosphate + CoA</text>
        <dbReference type="Rhea" id="RHEA:19709"/>
        <dbReference type="ChEBI" id="CHEBI:57287"/>
        <dbReference type="ChEBI" id="CHEBI:57970"/>
        <dbReference type="ChEBI" id="CHEBI:58342"/>
        <dbReference type="ChEBI" id="CHEBI:58608"/>
        <dbReference type="EC" id="2.3.1.51"/>
    </reaction>
</comment>
<evidence type="ECO:0000256" key="3">
    <source>
        <dbReference type="ARBA" id="ARBA00023315"/>
    </source>
</evidence>
<dbReference type="GeneID" id="77725194"/>
<dbReference type="Proteomes" id="UP001164286">
    <property type="component" value="Unassembled WGS sequence"/>
</dbReference>
<keyword evidence="6" id="KW-0812">Transmembrane</keyword>
<keyword evidence="4" id="KW-0594">Phospholipid biosynthesis</keyword>
<proteinExistence type="inferred from homology"/>
<dbReference type="PANTHER" id="PTHR10434:SF11">
    <property type="entry name" value="1-ACYL-SN-GLYCEROL-3-PHOSPHATE ACYLTRANSFERASE"/>
    <property type="match status" value="1"/>
</dbReference>
<gene>
    <name evidence="8" type="ORF">MKK02DRAFT_18684</name>
</gene>
<evidence type="ECO:0000256" key="4">
    <source>
        <dbReference type="RuleBase" id="RU361267"/>
    </source>
</evidence>
<dbReference type="RefSeq" id="XP_052942901.1">
    <property type="nucleotide sequence ID" value="XM_053085993.1"/>
</dbReference>
<dbReference type="InterPro" id="IPR002123">
    <property type="entry name" value="Plipid/glycerol_acylTrfase"/>
</dbReference>
<evidence type="ECO:0000256" key="5">
    <source>
        <dbReference type="SAM" id="MobiDB-lite"/>
    </source>
</evidence>
<dbReference type="EMBL" id="JAKWFO010000011">
    <property type="protein sequence ID" value="KAI9633124.1"/>
    <property type="molecule type" value="Genomic_DNA"/>
</dbReference>
<keyword evidence="4" id="KW-1208">Phospholipid metabolism</keyword>
<sequence>MFLSILKPLAVVSTIALSTLGVLSRKYRRARYAFHLTLYAGTLGFMSVAGVFISLAATIAGQRLNTNYLVARCFYGITSPLVGIRLIVEGGEHLEPEAGREQSAILVGNHQSFLDILYLGRIFPKRASIMAKRELIWAPLLGQYLAASGAVFVDRKDRKNAMTAMTTAGENMKRTGVSLWVFPEGTRSSTPSPVLLPFKKGAFHLAVQAQVPIIPVVCENYHRLFDGSTRFESGDLRIRVLPPISTKGLSSSDVGELAEETRRQMLDALIEISAPGPGQGAERRAPSHTHAIAPAEEGPPPPNGAEGGLVDRLDGELISGHGESTDDDEMDDDVVLIRRPKTE</sequence>
<evidence type="ECO:0000256" key="1">
    <source>
        <dbReference type="ARBA" id="ARBA00008655"/>
    </source>
</evidence>
<comment type="caution">
    <text evidence="8">The sequence shown here is derived from an EMBL/GenBank/DDBJ whole genome shotgun (WGS) entry which is preliminary data.</text>
</comment>
<reference evidence="8" key="1">
    <citation type="journal article" date="2022" name="G3 (Bethesda)">
        <title>High quality genome of the basidiomycete yeast Dioszegia hungarica PDD-24b-2 isolated from cloud water.</title>
        <authorList>
            <person name="Jarrige D."/>
            <person name="Haridas S."/>
            <person name="Bleykasten-Grosshans C."/>
            <person name="Joly M."/>
            <person name="Nadalig T."/>
            <person name="Sancelme M."/>
            <person name="Vuilleumier S."/>
            <person name="Grigoriev I.V."/>
            <person name="Amato P."/>
            <person name="Bringel F."/>
        </authorList>
    </citation>
    <scope>NUCLEOTIDE SEQUENCE</scope>
    <source>
        <strain evidence="8">PDD-24b-2</strain>
    </source>
</reference>
<evidence type="ECO:0000256" key="6">
    <source>
        <dbReference type="SAM" id="Phobius"/>
    </source>
</evidence>
<feature type="domain" description="Phospholipid/glycerol acyltransferase" evidence="7">
    <location>
        <begin position="104"/>
        <end position="221"/>
    </location>
</feature>
<dbReference type="PANTHER" id="PTHR10434">
    <property type="entry name" value="1-ACYL-SN-GLYCEROL-3-PHOSPHATE ACYLTRANSFERASE"/>
    <property type="match status" value="1"/>
</dbReference>
<keyword evidence="4" id="KW-0443">Lipid metabolism</keyword>
<dbReference type="GO" id="GO:0016020">
    <property type="term" value="C:membrane"/>
    <property type="evidence" value="ECO:0007669"/>
    <property type="project" value="InterPro"/>
</dbReference>
<protein>
    <recommendedName>
        <fullName evidence="4">1-acyl-sn-glycerol-3-phosphate acyltransferase</fullName>
        <ecNumber evidence="4">2.3.1.51</ecNumber>
    </recommendedName>
</protein>
<dbReference type="Pfam" id="PF01553">
    <property type="entry name" value="Acyltransferase"/>
    <property type="match status" value="1"/>
</dbReference>
<dbReference type="CDD" id="cd07989">
    <property type="entry name" value="LPLAT_AGPAT-like"/>
    <property type="match status" value="1"/>
</dbReference>
<dbReference type="NCBIfam" id="TIGR00530">
    <property type="entry name" value="AGP_acyltrn"/>
    <property type="match status" value="1"/>
</dbReference>
<feature type="transmembrane region" description="Helical" evidence="6">
    <location>
        <begin position="6"/>
        <end position="24"/>
    </location>
</feature>
<keyword evidence="6" id="KW-1133">Transmembrane helix</keyword>
<keyword evidence="4" id="KW-0444">Lipid biosynthesis</keyword>
<evidence type="ECO:0000259" key="7">
    <source>
        <dbReference type="SMART" id="SM00563"/>
    </source>
</evidence>
<dbReference type="AlphaFoldDB" id="A0AA38H602"/>
<comment type="domain">
    <text evidence="4">The HXXXXD motif is essential for acyltransferase activity and may constitute the binding site for the phosphate moiety of the glycerol-3-phosphate.</text>
</comment>
<evidence type="ECO:0000256" key="2">
    <source>
        <dbReference type="ARBA" id="ARBA00022679"/>
    </source>
</evidence>
<dbReference type="GO" id="GO:0005783">
    <property type="term" value="C:endoplasmic reticulum"/>
    <property type="evidence" value="ECO:0007669"/>
    <property type="project" value="TreeGrafter"/>
</dbReference>
<evidence type="ECO:0000313" key="9">
    <source>
        <dbReference type="Proteomes" id="UP001164286"/>
    </source>
</evidence>
<dbReference type="SUPFAM" id="SSF69593">
    <property type="entry name" value="Glycerol-3-phosphate (1)-acyltransferase"/>
    <property type="match status" value="1"/>
</dbReference>
<dbReference type="EC" id="2.3.1.51" evidence="4"/>
<dbReference type="GO" id="GO:0003841">
    <property type="term" value="F:1-acylglycerol-3-phosphate O-acyltransferase activity"/>
    <property type="evidence" value="ECO:0007669"/>
    <property type="project" value="UniProtKB-UniRule"/>
</dbReference>
<feature type="transmembrane region" description="Helical" evidence="6">
    <location>
        <begin position="36"/>
        <end position="60"/>
    </location>
</feature>
<comment type="similarity">
    <text evidence="1 4">Belongs to the 1-acyl-sn-glycerol-3-phosphate acyltransferase family.</text>
</comment>
<keyword evidence="2 4" id="KW-0808">Transferase</keyword>